<dbReference type="InterPro" id="IPR002545">
    <property type="entry name" value="CheW-lke_dom"/>
</dbReference>
<evidence type="ECO:0000313" key="2">
    <source>
        <dbReference type="EMBL" id="SFE29534.1"/>
    </source>
</evidence>
<dbReference type="SUPFAM" id="SSF50341">
    <property type="entry name" value="CheW-like"/>
    <property type="match status" value="1"/>
</dbReference>
<dbReference type="InterPro" id="IPR039315">
    <property type="entry name" value="CheW"/>
</dbReference>
<dbReference type="PANTHER" id="PTHR22617">
    <property type="entry name" value="CHEMOTAXIS SENSOR HISTIDINE KINASE-RELATED"/>
    <property type="match status" value="1"/>
</dbReference>
<keyword evidence="3" id="KW-1185">Reference proteome</keyword>
<dbReference type="AlphaFoldDB" id="A0A1I1ZCH5"/>
<dbReference type="OrthoDB" id="9794382at2"/>
<dbReference type="Gene3D" id="2.40.50.180">
    <property type="entry name" value="CheA-289, Domain 4"/>
    <property type="match status" value="1"/>
</dbReference>
<dbReference type="InterPro" id="IPR036061">
    <property type="entry name" value="CheW-like_dom_sf"/>
</dbReference>
<name>A0A1I1ZCH5_9BACT</name>
<evidence type="ECO:0000313" key="3">
    <source>
        <dbReference type="Proteomes" id="UP000181976"/>
    </source>
</evidence>
<dbReference type="FunCoup" id="A0A1I1ZCH5">
    <property type="interactions" value="129"/>
</dbReference>
<organism evidence="2 3">
    <name type="scientific">Thermophagus xiamenensis</name>
    <dbReference type="NCBI Taxonomy" id="385682"/>
    <lineage>
        <taxon>Bacteria</taxon>
        <taxon>Pseudomonadati</taxon>
        <taxon>Bacteroidota</taxon>
        <taxon>Bacteroidia</taxon>
        <taxon>Marinilabiliales</taxon>
        <taxon>Marinilabiliaceae</taxon>
        <taxon>Thermophagus</taxon>
    </lineage>
</organism>
<dbReference type="Pfam" id="PF01584">
    <property type="entry name" value="CheW"/>
    <property type="match status" value="1"/>
</dbReference>
<dbReference type="InParanoid" id="A0A1I1ZCH5"/>
<proteinExistence type="predicted"/>
<dbReference type="STRING" id="385682.SAMN05444380_10970"/>
<dbReference type="GO" id="GO:0006935">
    <property type="term" value="P:chemotaxis"/>
    <property type="evidence" value="ECO:0007669"/>
    <property type="project" value="InterPro"/>
</dbReference>
<dbReference type="GO" id="GO:0007165">
    <property type="term" value="P:signal transduction"/>
    <property type="evidence" value="ECO:0007669"/>
    <property type="project" value="InterPro"/>
</dbReference>
<evidence type="ECO:0000259" key="1">
    <source>
        <dbReference type="PROSITE" id="PS50851"/>
    </source>
</evidence>
<dbReference type="PROSITE" id="PS50851">
    <property type="entry name" value="CHEW"/>
    <property type="match status" value="1"/>
</dbReference>
<dbReference type="Proteomes" id="UP000181976">
    <property type="component" value="Unassembled WGS sequence"/>
</dbReference>
<dbReference type="PANTHER" id="PTHR22617:SF23">
    <property type="entry name" value="CHEMOTAXIS PROTEIN CHEW"/>
    <property type="match status" value="1"/>
</dbReference>
<protein>
    <submittedName>
        <fullName evidence="2">CheW protein</fullName>
    </submittedName>
</protein>
<dbReference type="Gene3D" id="2.30.30.40">
    <property type="entry name" value="SH3 Domains"/>
    <property type="match status" value="1"/>
</dbReference>
<dbReference type="SMART" id="SM00260">
    <property type="entry name" value="CheW"/>
    <property type="match status" value="1"/>
</dbReference>
<gene>
    <name evidence="2" type="ORF">SAMN05444380_10970</name>
</gene>
<dbReference type="GO" id="GO:0005829">
    <property type="term" value="C:cytosol"/>
    <property type="evidence" value="ECO:0007669"/>
    <property type="project" value="TreeGrafter"/>
</dbReference>
<sequence length="150" mass="16720">MAGQQQNNTLLSFKVGEEFFALDAMKVNHILEVSEITKVPNTPEFMKGVINLHGNIVPVVDLRVMMGFPDKGINHDTAIIVVSPDDQQENNLGVMVDMVKEVIEAEGIEVKPTVVDSKKSRIKNFKGTFLFENQFIHIVDVQELTIAAEI</sequence>
<accession>A0A1I1ZCH5</accession>
<dbReference type="eggNOG" id="COG0835">
    <property type="taxonomic scope" value="Bacteria"/>
</dbReference>
<reference evidence="2 3" key="1">
    <citation type="submission" date="2016-10" db="EMBL/GenBank/DDBJ databases">
        <authorList>
            <person name="de Groot N.N."/>
        </authorList>
    </citation>
    <scope>NUCLEOTIDE SEQUENCE [LARGE SCALE GENOMIC DNA]</scope>
    <source>
        <strain evidence="2 3">DSM 19012</strain>
    </source>
</reference>
<feature type="domain" description="CheW-like" evidence="1">
    <location>
        <begin position="7"/>
        <end position="150"/>
    </location>
</feature>
<dbReference type="RefSeq" id="WP_010526345.1">
    <property type="nucleotide sequence ID" value="NZ_AFSL01000008.1"/>
</dbReference>
<dbReference type="EMBL" id="FONA01000009">
    <property type="protein sequence ID" value="SFE29534.1"/>
    <property type="molecule type" value="Genomic_DNA"/>
</dbReference>